<dbReference type="GO" id="GO:0016020">
    <property type="term" value="C:membrane"/>
    <property type="evidence" value="ECO:0007669"/>
    <property type="project" value="UniProtKB-SubCell"/>
</dbReference>
<dbReference type="AlphaFoldDB" id="A0A841JET8"/>
<reference evidence="7 8" key="1">
    <citation type="submission" date="2020-08" db="EMBL/GenBank/DDBJ databases">
        <title>Genomic Encyclopedia of Type Strains, Phase IV (KMG-V): Genome sequencing to study the core and pangenomes of soil and plant-associated prokaryotes.</title>
        <authorList>
            <person name="Whitman W."/>
        </authorList>
    </citation>
    <scope>NUCLEOTIDE SEQUENCE [LARGE SCALE GENOMIC DNA]</scope>
    <source>
        <strain evidence="7 8">MP601</strain>
    </source>
</reference>
<organism evidence="7 8">
    <name type="scientific">Mucilaginibacter lappiensis</name>
    <dbReference type="NCBI Taxonomy" id="354630"/>
    <lineage>
        <taxon>Bacteria</taxon>
        <taxon>Pseudomonadati</taxon>
        <taxon>Bacteroidota</taxon>
        <taxon>Sphingobacteriia</taxon>
        <taxon>Sphingobacteriales</taxon>
        <taxon>Sphingobacteriaceae</taxon>
        <taxon>Mucilaginibacter</taxon>
    </lineage>
</organism>
<proteinExistence type="predicted"/>
<evidence type="ECO:0000259" key="6">
    <source>
        <dbReference type="Pfam" id="PF06271"/>
    </source>
</evidence>
<sequence>MQTIRITTTQNIDIDYEVAGLGERIVAYIIDMAMFTVIIIATLIVIATTGGFERGGNGGLGLGVMLIIYAVLFVFYDLICELSMNGQSVGKKVMKIKVISLDGARPRLGQYLLRWLFRIVDFTLTSNLCALICIAVSDKSQRVGDMVAGTTLIRTVPRTKMQNIAFKPEADNYQPVFPEAARLSEQDIELINEVINNYIKSGNSMLVYNMAQRIKDLLNVTPPVEMNNMLFLQTIIKDYSHIIAQADVSPL</sequence>
<dbReference type="Proteomes" id="UP000548326">
    <property type="component" value="Unassembled WGS sequence"/>
</dbReference>
<evidence type="ECO:0000313" key="7">
    <source>
        <dbReference type="EMBL" id="MBB6129669.1"/>
    </source>
</evidence>
<feature type="transmembrane region" description="Helical" evidence="5">
    <location>
        <begin position="25"/>
        <end position="47"/>
    </location>
</feature>
<evidence type="ECO:0000256" key="4">
    <source>
        <dbReference type="ARBA" id="ARBA00023136"/>
    </source>
</evidence>
<dbReference type="RefSeq" id="WP_183588683.1">
    <property type="nucleotide sequence ID" value="NZ_JACHCA010000010.1"/>
</dbReference>
<evidence type="ECO:0000256" key="5">
    <source>
        <dbReference type="SAM" id="Phobius"/>
    </source>
</evidence>
<feature type="domain" description="RDD" evidence="6">
    <location>
        <begin position="18"/>
        <end position="149"/>
    </location>
</feature>
<dbReference type="EMBL" id="JACHCA010000010">
    <property type="protein sequence ID" value="MBB6129669.1"/>
    <property type="molecule type" value="Genomic_DNA"/>
</dbReference>
<dbReference type="PANTHER" id="PTHR38480:SF1">
    <property type="entry name" value="SLR0254 PROTEIN"/>
    <property type="match status" value="1"/>
</dbReference>
<feature type="transmembrane region" description="Helical" evidence="5">
    <location>
        <begin position="59"/>
        <end position="79"/>
    </location>
</feature>
<name>A0A841JET8_9SPHI</name>
<evidence type="ECO:0000256" key="3">
    <source>
        <dbReference type="ARBA" id="ARBA00022989"/>
    </source>
</evidence>
<comment type="subcellular location">
    <subcellularLocation>
        <location evidence="1">Membrane</location>
        <topology evidence="1">Multi-pass membrane protein</topology>
    </subcellularLocation>
</comment>
<comment type="caution">
    <text evidence="7">The sequence shown here is derived from an EMBL/GenBank/DDBJ whole genome shotgun (WGS) entry which is preliminary data.</text>
</comment>
<gene>
    <name evidence="7" type="ORF">HDF22_003800</name>
</gene>
<keyword evidence="2 5" id="KW-0812">Transmembrane</keyword>
<keyword evidence="3 5" id="KW-1133">Transmembrane helix</keyword>
<evidence type="ECO:0000313" key="8">
    <source>
        <dbReference type="Proteomes" id="UP000548326"/>
    </source>
</evidence>
<protein>
    <submittedName>
        <fullName evidence="7">Putative RDD family membrane protein YckC</fullName>
    </submittedName>
</protein>
<accession>A0A841JET8</accession>
<dbReference type="InterPro" id="IPR010432">
    <property type="entry name" value="RDD"/>
</dbReference>
<evidence type="ECO:0000256" key="2">
    <source>
        <dbReference type="ARBA" id="ARBA00022692"/>
    </source>
</evidence>
<dbReference type="Pfam" id="PF06271">
    <property type="entry name" value="RDD"/>
    <property type="match status" value="1"/>
</dbReference>
<evidence type="ECO:0000256" key="1">
    <source>
        <dbReference type="ARBA" id="ARBA00004141"/>
    </source>
</evidence>
<dbReference type="PANTHER" id="PTHR38480">
    <property type="entry name" value="SLR0254 PROTEIN"/>
    <property type="match status" value="1"/>
</dbReference>
<keyword evidence="4 5" id="KW-0472">Membrane</keyword>